<dbReference type="EMBL" id="JABTTQ020000013">
    <property type="protein sequence ID" value="KAK6142613.1"/>
    <property type="molecule type" value="Genomic_DNA"/>
</dbReference>
<evidence type="ECO:0000256" key="4">
    <source>
        <dbReference type="ARBA" id="ARBA00022692"/>
    </source>
</evidence>
<keyword evidence="5 7" id="KW-1133">Transmembrane helix</keyword>
<evidence type="ECO:0000256" key="7">
    <source>
        <dbReference type="RuleBase" id="RU361233"/>
    </source>
</evidence>
<evidence type="ECO:0000313" key="9">
    <source>
        <dbReference type="EMBL" id="KAK6142613.1"/>
    </source>
</evidence>
<organism evidence="9 10">
    <name type="scientific">Rehmannia glutinosa</name>
    <name type="common">Chinese foxglove</name>
    <dbReference type="NCBI Taxonomy" id="99300"/>
    <lineage>
        <taxon>Eukaryota</taxon>
        <taxon>Viridiplantae</taxon>
        <taxon>Streptophyta</taxon>
        <taxon>Embryophyta</taxon>
        <taxon>Tracheophyta</taxon>
        <taxon>Spermatophyta</taxon>
        <taxon>Magnoliopsida</taxon>
        <taxon>eudicotyledons</taxon>
        <taxon>Gunneridae</taxon>
        <taxon>Pentapetalae</taxon>
        <taxon>asterids</taxon>
        <taxon>lamiids</taxon>
        <taxon>Lamiales</taxon>
        <taxon>Orobanchaceae</taxon>
        <taxon>Rehmannieae</taxon>
        <taxon>Rehmannia</taxon>
    </lineage>
</organism>
<gene>
    <name evidence="9" type="ORF">DH2020_022961</name>
</gene>
<dbReference type="Proteomes" id="UP001318860">
    <property type="component" value="Unassembled WGS sequence"/>
</dbReference>
<evidence type="ECO:0000256" key="2">
    <source>
        <dbReference type="ARBA" id="ARBA00007651"/>
    </source>
</evidence>
<keyword evidence="4 7" id="KW-0812">Transmembrane</keyword>
<comment type="subunit">
    <text evidence="7">Homodimer and heterodimers.</text>
</comment>
<dbReference type="InterPro" id="IPR006702">
    <property type="entry name" value="CASP_dom"/>
</dbReference>
<reference evidence="9 10" key="1">
    <citation type="journal article" date="2021" name="Comput. Struct. Biotechnol. J.">
        <title>De novo genome assembly of the potent medicinal plant Rehmannia glutinosa using nanopore technology.</title>
        <authorList>
            <person name="Ma L."/>
            <person name="Dong C."/>
            <person name="Song C."/>
            <person name="Wang X."/>
            <person name="Zheng X."/>
            <person name="Niu Y."/>
            <person name="Chen S."/>
            <person name="Feng W."/>
        </authorList>
    </citation>
    <scope>NUCLEOTIDE SEQUENCE [LARGE SCALE GENOMIC DNA]</scope>
    <source>
        <strain evidence="9">DH-2019</strain>
    </source>
</reference>
<feature type="domain" description="Casparian strip membrane protein" evidence="8">
    <location>
        <begin position="10"/>
        <end position="141"/>
    </location>
</feature>
<evidence type="ECO:0000256" key="5">
    <source>
        <dbReference type="ARBA" id="ARBA00022989"/>
    </source>
</evidence>
<keyword evidence="10" id="KW-1185">Reference proteome</keyword>
<comment type="subcellular location">
    <subcellularLocation>
        <location evidence="1 7">Cell membrane</location>
        <topology evidence="1 7">Multi-pass membrane protein</topology>
    </subcellularLocation>
</comment>
<dbReference type="Pfam" id="PF04535">
    <property type="entry name" value="CASP_dom"/>
    <property type="match status" value="1"/>
</dbReference>
<evidence type="ECO:0000256" key="6">
    <source>
        <dbReference type="ARBA" id="ARBA00023136"/>
    </source>
</evidence>
<feature type="transmembrane region" description="Helical" evidence="7">
    <location>
        <begin position="129"/>
        <end position="149"/>
    </location>
</feature>
<keyword evidence="6 7" id="KW-0472">Membrane</keyword>
<feature type="transmembrane region" description="Helical" evidence="7">
    <location>
        <begin position="82"/>
        <end position="100"/>
    </location>
</feature>
<sequence length="162" mass="17728">MATGKPVKTIILRGLALLSFFVAAILLFVSYEKIDLQSSNFIVKYLDWDGFLLCAIVDCIGCCYNLVVIIIPPGSQLWKTVIVLDVIVNIVVGTSLGAGWQTYILVNGGNIHAKWCRICGITPYFCSKILGSLITSTFGFVISIILLLYTLHVSVDPFLVGH</sequence>
<protein>
    <recommendedName>
        <fullName evidence="7">CASP-like protein</fullName>
    </recommendedName>
</protein>
<feature type="transmembrane region" description="Helical" evidence="7">
    <location>
        <begin position="50"/>
        <end position="70"/>
    </location>
</feature>
<comment type="caution">
    <text evidence="9">The sequence shown here is derived from an EMBL/GenBank/DDBJ whole genome shotgun (WGS) entry which is preliminary data.</text>
</comment>
<evidence type="ECO:0000256" key="3">
    <source>
        <dbReference type="ARBA" id="ARBA00022475"/>
    </source>
</evidence>
<keyword evidence="3 7" id="KW-1003">Cell membrane</keyword>
<comment type="similarity">
    <text evidence="2 7">Belongs to the Casparian strip membrane proteins (CASP) family.</text>
</comment>
<dbReference type="InterPro" id="IPR006459">
    <property type="entry name" value="CASP/CASPL"/>
</dbReference>
<proteinExistence type="inferred from homology"/>
<evidence type="ECO:0000259" key="8">
    <source>
        <dbReference type="Pfam" id="PF04535"/>
    </source>
</evidence>
<accession>A0ABR0W4P5</accession>
<feature type="transmembrane region" description="Helical" evidence="7">
    <location>
        <begin position="12"/>
        <end position="30"/>
    </location>
</feature>
<evidence type="ECO:0000256" key="1">
    <source>
        <dbReference type="ARBA" id="ARBA00004651"/>
    </source>
</evidence>
<name>A0ABR0W4P5_REHGL</name>
<evidence type="ECO:0000313" key="10">
    <source>
        <dbReference type="Proteomes" id="UP001318860"/>
    </source>
</evidence>
<dbReference type="NCBIfam" id="TIGR01569">
    <property type="entry name" value="A_tha_TIGR01569"/>
    <property type="match status" value="1"/>
</dbReference>